<evidence type="ECO:0000256" key="2">
    <source>
        <dbReference type="SAM" id="Phobius"/>
    </source>
</evidence>
<feature type="compositionally biased region" description="Basic and acidic residues" evidence="1">
    <location>
        <begin position="270"/>
        <end position="280"/>
    </location>
</feature>
<evidence type="ECO:0000313" key="4">
    <source>
        <dbReference type="Proteomes" id="UP000198282"/>
    </source>
</evidence>
<proteinExistence type="predicted"/>
<name>A0A239P4A4_9ACTN</name>
<feature type="compositionally biased region" description="Low complexity" evidence="1">
    <location>
        <begin position="257"/>
        <end position="268"/>
    </location>
</feature>
<evidence type="ECO:0000313" key="3">
    <source>
        <dbReference type="EMBL" id="SNT61906.1"/>
    </source>
</evidence>
<reference evidence="3 4" key="1">
    <citation type="submission" date="2017-06" db="EMBL/GenBank/DDBJ databases">
        <authorList>
            <person name="Kim H.J."/>
            <person name="Triplett B.A."/>
        </authorList>
    </citation>
    <scope>NUCLEOTIDE SEQUENCE [LARGE SCALE GENOMIC DNA]</scope>
    <source>
        <strain evidence="3 4">CGMCC 4.2132</strain>
    </source>
</reference>
<keyword evidence="2" id="KW-0812">Transmembrane</keyword>
<dbReference type="OrthoDB" id="5194208at2"/>
<dbReference type="RefSeq" id="WP_089213213.1">
    <property type="nucleotide sequence ID" value="NZ_FZOD01000086.1"/>
</dbReference>
<sequence>MIPGDVGIGLLLLALVPGWLYLRLRERLRPRSGATGLNELIEILAVGLVTTGVAAFLLLIAVPHSWLPFLVDVQAWAKSGTGYLRQNVHLAANSIASILLVASSIACGLYLLNRRRVPAEFEPQGGVWVHSLGARPRGTVPWVGLRLNDGTLLEGVLHSYTLTESALEARDIALQAPIMMTDSSQVRHPLALDRFIVSGKEIAHISIVHTKGEVGRRTPGSLTKLFRSLRSKAVQQVTSALRRSPRPTATPDPPQLSAPASAPSASAAHTSRDPEATVVP</sequence>
<keyword evidence="4" id="KW-1185">Reference proteome</keyword>
<feature type="transmembrane region" description="Helical" evidence="2">
    <location>
        <begin position="43"/>
        <end position="62"/>
    </location>
</feature>
<protein>
    <submittedName>
        <fullName evidence="3">Uncharacterized protein</fullName>
    </submittedName>
</protein>
<feature type="region of interest" description="Disordered" evidence="1">
    <location>
        <begin position="236"/>
        <end position="280"/>
    </location>
</feature>
<dbReference type="Proteomes" id="UP000198282">
    <property type="component" value="Unassembled WGS sequence"/>
</dbReference>
<keyword evidence="2" id="KW-1133">Transmembrane helix</keyword>
<keyword evidence="2" id="KW-0472">Membrane</keyword>
<feature type="transmembrane region" description="Helical" evidence="2">
    <location>
        <begin position="90"/>
        <end position="112"/>
    </location>
</feature>
<dbReference type="InterPro" id="IPR045919">
    <property type="entry name" value="DUF6338"/>
</dbReference>
<feature type="transmembrane region" description="Helical" evidence="2">
    <location>
        <begin position="6"/>
        <end position="22"/>
    </location>
</feature>
<dbReference type="Pfam" id="PF19865">
    <property type="entry name" value="DUF6338"/>
    <property type="match status" value="1"/>
</dbReference>
<evidence type="ECO:0000256" key="1">
    <source>
        <dbReference type="SAM" id="MobiDB-lite"/>
    </source>
</evidence>
<dbReference type="EMBL" id="FZOD01000086">
    <property type="protein sequence ID" value="SNT61906.1"/>
    <property type="molecule type" value="Genomic_DNA"/>
</dbReference>
<accession>A0A239P4A4</accession>
<organism evidence="3 4">
    <name type="scientific">Streptosporangium subroseum</name>
    <dbReference type="NCBI Taxonomy" id="106412"/>
    <lineage>
        <taxon>Bacteria</taxon>
        <taxon>Bacillati</taxon>
        <taxon>Actinomycetota</taxon>
        <taxon>Actinomycetes</taxon>
        <taxon>Streptosporangiales</taxon>
        <taxon>Streptosporangiaceae</taxon>
        <taxon>Streptosporangium</taxon>
    </lineage>
</organism>
<dbReference type="AlphaFoldDB" id="A0A239P4A4"/>
<gene>
    <name evidence="3" type="ORF">SAMN05216276_108615</name>
</gene>